<comment type="caution">
    <text evidence="3">The sequence shown here is derived from an EMBL/GenBank/DDBJ whole genome shotgun (WGS) entry which is preliminary data.</text>
</comment>
<dbReference type="Proteomes" id="UP001157440">
    <property type="component" value="Unassembled WGS sequence"/>
</dbReference>
<feature type="signal peptide" evidence="1">
    <location>
        <begin position="1"/>
        <end position="19"/>
    </location>
</feature>
<organism evidence="3 4">
    <name type="scientific">Methylobacterium tardum</name>
    <dbReference type="NCBI Taxonomy" id="374432"/>
    <lineage>
        <taxon>Bacteria</taxon>
        <taxon>Pseudomonadati</taxon>
        <taxon>Pseudomonadota</taxon>
        <taxon>Alphaproteobacteria</taxon>
        <taxon>Hyphomicrobiales</taxon>
        <taxon>Methylobacteriaceae</taxon>
        <taxon>Methylobacterium</taxon>
    </lineage>
</organism>
<dbReference type="InterPro" id="IPR025419">
    <property type="entry name" value="DUF4142"/>
</dbReference>
<name>A0AA37TMN5_9HYPH</name>
<reference evidence="4" key="1">
    <citation type="journal article" date="2019" name="Int. J. Syst. Evol. Microbiol.">
        <title>The Global Catalogue of Microorganisms (GCM) 10K type strain sequencing project: providing services to taxonomists for standard genome sequencing and annotation.</title>
        <authorList>
            <consortium name="The Broad Institute Genomics Platform"/>
            <consortium name="The Broad Institute Genome Sequencing Center for Infectious Disease"/>
            <person name="Wu L."/>
            <person name="Ma J."/>
        </authorList>
    </citation>
    <scope>NUCLEOTIDE SEQUENCE [LARGE SCALE GENOMIC DNA]</scope>
    <source>
        <strain evidence="4">NBRC 103632</strain>
    </source>
</reference>
<protein>
    <submittedName>
        <fullName evidence="3">Membrane protein</fullName>
    </submittedName>
</protein>
<dbReference type="InterPro" id="IPR012347">
    <property type="entry name" value="Ferritin-like"/>
</dbReference>
<feature type="domain" description="DUF4142" evidence="2">
    <location>
        <begin position="37"/>
        <end position="173"/>
    </location>
</feature>
<evidence type="ECO:0000313" key="4">
    <source>
        <dbReference type="Proteomes" id="UP001157440"/>
    </source>
</evidence>
<dbReference type="EMBL" id="BSPL01000023">
    <property type="protein sequence ID" value="GLS72407.1"/>
    <property type="molecule type" value="Genomic_DNA"/>
</dbReference>
<accession>A0AA37TMN5</accession>
<proteinExistence type="predicted"/>
<gene>
    <name evidence="3" type="ORF">GCM10007890_44220</name>
</gene>
<evidence type="ECO:0000313" key="3">
    <source>
        <dbReference type="EMBL" id="GLS72407.1"/>
    </source>
</evidence>
<dbReference type="Pfam" id="PF13628">
    <property type="entry name" value="DUF4142"/>
    <property type="match status" value="1"/>
</dbReference>
<dbReference type="PANTHER" id="PTHR38593">
    <property type="entry name" value="BLR2558 PROTEIN"/>
    <property type="match status" value="1"/>
</dbReference>
<dbReference type="PANTHER" id="PTHR38593:SF1">
    <property type="entry name" value="BLR2558 PROTEIN"/>
    <property type="match status" value="1"/>
</dbReference>
<sequence length="175" mass="19190">MKKLTTLAICLVLTSPALAESVSEKTGLNSLVGASPNTQDFVTEAAISDMFEIQSSKLAQEKKDTKVNDFANKMIADHTTSSETMKNLVQSGKVKADIPGSLDSKHQSMLDKLKGLNGDDFEKQYRSDQISGHKDTVDLYRRYAKGGDNADLKAFAEKTLPIVEHHQKMAEDLAK</sequence>
<keyword evidence="4" id="KW-1185">Reference proteome</keyword>
<keyword evidence="1" id="KW-0732">Signal</keyword>
<evidence type="ECO:0000256" key="1">
    <source>
        <dbReference type="SAM" id="SignalP"/>
    </source>
</evidence>
<feature type="chain" id="PRO_5041340633" evidence="1">
    <location>
        <begin position="20"/>
        <end position="175"/>
    </location>
</feature>
<evidence type="ECO:0000259" key="2">
    <source>
        <dbReference type="Pfam" id="PF13628"/>
    </source>
</evidence>
<dbReference type="AlphaFoldDB" id="A0AA37TMN5"/>
<dbReference type="RefSeq" id="WP_238195289.1">
    <property type="nucleotide sequence ID" value="NZ_BPQZ01000004.1"/>
</dbReference>
<dbReference type="Gene3D" id="1.20.1260.10">
    <property type="match status" value="1"/>
</dbReference>